<gene>
    <name evidence="1" type="ORF">ACFOKA_06970</name>
</gene>
<proteinExistence type="predicted"/>
<accession>A0ABV7D388</accession>
<evidence type="ECO:0000313" key="2">
    <source>
        <dbReference type="Proteomes" id="UP001595444"/>
    </source>
</evidence>
<reference evidence="2" key="1">
    <citation type="journal article" date="2019" name="Int. J. Syst. Evol. Microbiol.">
        <title>The Global Catalogue of Microorganisms (GCM) 10K type strain sequencing project: providing services to taxonomists for standard genome sequencing and annotation.</title>
        <authorList>
            <consortium name="The Broad Institute Genomics Platform"/>
            <consortium name="The Broad Institute Genome Sequencing Center for Infectious Disease"/>
            <person name="Wu L."/>
            <person name="Ma J."/>
        </authorList>
    </citation>
    <scope>NUCLEOTIDE SEQUENCE [LARGE SCALE GENOMIC DNA]</scope>
    <source>
        <strain evidence="2">KCTC 62164</strain>
    </source>
</reference>
<comment type="caution">
    <text evidence="1">The sequence shown here is derived from an EMBL/GenBank/DDBJ whole genome shotgun (WGS) entry which is preliminary data.</text>
</comment>
<keyword evidence="2" id="KW-1185">Reference proteome</keyword>
<dbReference type="Pfam" id="PF04860">
    <property type="entry name" value="Phage_portal"/>
    <property type="match status" value="1"/>
</dbReference>
<dbReference type="NCBIfam" id="TIGR01537">
    <property type="entry name" value="portal_HK97"/>
    <property type="match status" value="1"/>
</dbReference>
<dbReference type="Proteomes" id="UP001595444">
    <property type="component" value="Unassembled WGS sequence"/>
</dbReference>
<sequence length="387" mass="42238">MAFLGTLFGLKPAAPERVEKAAKAPIFTRVSPGSAVATPRRYDRLAREGYQQNVVAFRAINLVAKALASIPFAVMQGERRLSDHPIINLLSRPNPRLRGENFLYNFVGYYLIAGNAYAFAAGPEKGAPKELWLLRPDTVSVIEGSDGLPAGFEQQVAGKKQRFDAGAVLHWKTFNPLSDWYGLAPLEAAATSIDAHNEGSRWNLALIQNGGTPSGVLYQEDSDHILTESQFKALKDQVESKYTGALNAGRPLLLEGGLKWQDMGLSPKDMDWTAAKNVSAREIALAFGVPPQMLGIPDAQTYSNYAEARQSLYEDTIIPIAHDIAAELTNWLGPKFGDSVRLVPDLDDVPALAEKRARKFDRIAGAAFLSDAEKRTILGFKAKTGDK</sequence>
<dbReference type="InterPro" id="IPR006944">
    <property type="entry name" value="Phage/GTA_portal"/>
</dbReference>
<protein>
    <submittedName>
        <fullName evidence="1">Phage portal protein</fullName>
    </submittedName>
</protein>
<name>A0ABV7D388_9PROT</name>
<dbReference type="EMBL" id="JBHRSL010000004">
    <property type="protein sequence ID" value="MFC3051638.1"/>
    <property type="molecule type" value="Genomic_DNA"/>
</dbReference>
<dbReference type="InterPro" id="IPR006427">
    <property type="entry name" value="Portal_HK97"/>
</dbReference>
<organism evidence="1 2">
    <name type="scientific">Kordiimonas pumila</name>
    <dbReference type="NCBI Taxonomy" id="2161677"/>
    <lineage>
        <taxon>Bacteria</taxon>
        <taxon>Pseudomonadati</taxon>
        <taxon>Pseudomonadota</taxon>
        <taxon>Alphaproteobacteria</taxon>
        <taxon>Kordiimonadales</taxon>
        <taxon>Kordiimonadaceae</taxon>
        <taxon>Kordiimonas</taxon>
    </lineage>
</organism>
<evidence type="ECO:0000313" key="1">
    <source>
        <dbReference type="EMBL" id="MFC3051638.1"/>
    </source>
</evidence>
<dbReference type="RefSeq" id="WP_194215112.1">
    <property type="nucleotide sequence ID" value="NZ_CP061205.1"/>
</dbReference>